<name>A0AAI8VQC1_9PEZI</name>
<dbReference type="Proteomes" id="UP001295740">
    <property type="component" value="Unassembled WGS sequence"/>
</dbReference>
<protein>
    <submittedName>
        <fullName evidence="1">Uu.00g135570.m01.CDS01</fullName>
    </submittedName>
</protein>
<evidence type="ECO:0000313" key="2">
    <source>
        <dbReference type="Proteomes" id="UP001295740"/>
    </source>
</evidence>
<organism evidence="1 2">
    <name type="scientific">Anthostomella pinea</name>
    <dbReference type="NCBI Taxonomy" id="933095"/>
    <lineage>
        <taxon>Eukaryota</taxon>
        <taxon>Fungi</taxon>
        <taxon>Dikarya</taxon>
        <taxon>Ascomycota</taxon>
        <taxon>Pezizomycotina</taxon>
        <taxon>Sordariomycetes</taxon>
        <taxon>Xylariomycetidae</taxon>
        <taxon>Xylariales</taxon>
        <taxon>Xylariaceae</taxon>
        <taxon>Anthostomella</taxon>
    </lineage>
</organism>
<dbReference type="GO" id="GO:0005739">
    <property type="term" value="C:mitochondrion"/>
    <property type="evidence" value="ECO:0007669"/>
    <property type="project" value="TreeGrafter"/>
</dbReference>
<accession>A0AAI8VQC1</accession>
<dbReference type="PANTHER" id="PTHR36091">
    <property type="entry name" value="ALTERED INHERITANCE OF MITOCHONDRIA PROTEIN 9, MITOCHONDRIAL"/>
    <property type="match status" value="1"/>
</dbReference>
<proteinExistence type="predicted"/>
<dbReference type="EMBL" id="CAUWAG010000012">
    <property type="protein sequence ID" value="CAJ2508531.1"/>
    <property type="molecule type" value="Genomic_DNA"/>
</dbReference>
<dbReference type="InterPro" id="IPR051035">
    <property type="entry name" value="Mito_inheritance_9"/>
</dbReference>
<keyword evidence="2" id="KW-1185">Reference proteome</keyword>
<comment type="caution">
    <text evidence="1">The sequence shown here is derived from an EMBL/GenBank/DDBJ whole genome shotgun (WGS) entry which is preliminary data.</text>
</comment>
<dbReference type="PANTHER" id="PTHR36091:SF1">
    <property type="entry name" value="ALTERED INHERITANCE OF MITOCHONDRIA PROTEIN 9, MITOCHONDRIAL"/>
    <property type="match status" value="1"/>
</dbReference>
<dbReference type="AlphaFoldDB" id="A0AAI8VQC1"/>
<gene>
    <name evidence="1" type="ORF">KHLLAP_LOCUS8999</name>
</gene>
<sequence>MKLRVGRMMSKEFYWADHYDYEDVHRGPFTTSYAWIESIRQLVKIDCSNLDAGGEPIYANDARKIIKRLANKLKVLFHVSGPTESSVVTNCDLSTRNILVKDNELAGVVGWENCVALPRWAACEVPEFLQGRTRHEEPDEKDYDERDHEEYDSHVMEWIRTKARGVFLGEMAGLAPEWIATYQHGMTILRKDFMRAARMCHDREKQGAINSWLDDFETFQHNRYEQHPQGRDTSLEELGYTIRSLRDHLYDPDNLSTGVGPQLT</sequence>
<reference evidence="1" key="1">
    <citation type="submission" date="2023-10" db="EMBL/GenBank/DDBJ databases">
        <authorList>
            <person name="Hackl T."/>
        </authorList>
    </citation>
    <scope>NUCLEOTIDE SEQUENCE</scope>
</reference>
<evidence type="ECO:0000313" key="1">
    <source>
        <dbReference type="EMBL" id="CAJ2508531.1"/>
    </source>
</evidence>